<organism evidence="2 3">
    <name type="scientific">Asanoa ferruginea</name>
    <dbReference type="NCBI Taxonomy" id="53367"/>
    <lineage>
        <taxon>Bacteria</taxon>
        <taxon>Bacillati</taxon>
        <taxon>Actinomycetota</taxon>
        <taxon>Actinomycetes</taxon>
        <taxon>Micromonosporales</taxon>
        <taxon>Micromonosporaceae</taxon>
        <taxon>Asanoa</taxon>
    </lineage>
</organism>
<dbReference type="AlphaFoldDB" id="A0A3D9ZWN7"/>
<name>A0A3D9ZWN7_9ACTN</name>
<keyword evidence="3" id="KW-1185">Reference proteome</keyword>
<reference evidence="2 3" key="1">
    <citation type="submission" date="2018-08" db="EMBL/GenBank/DDBJ databases">
        <title>Sequencing the genomes of 1000 actinobacteria strains.</title>
        <authorList>
            <person name="Klenk H.-P."/>
        </authorList>
    </citation>
    <scope>NUCLEOTIDE SEQUENCE [LARGE SCALE GENOMIC DNA]</scope>
    <source>
        <strain evidence="2 3">DSM 44099</strain>
    </source>
</reference>
<keyword evidence="1" id="KW-0812">Transmembrane</keyword>
<feature type="transmembrane region" description="Helical" evidence="1">
    <location>
        <begin position="12"/>
        <end position="30"/>
    </location>
</feature>
<dbReference type="RefSeq" id="WP_116073706.1">
    <property type="nucleotide sequence ID" value="NZ_BONB01000012.1"/>
</dbReference>
<gene>
    <name evidence="2" type="ORF">DFJ67_7524</name>
</gene>
<protein>
    <submittedName>
        <fullName evidence="2">Uncharacterized protein</fullName>
    </submittedName>
</protein>
<accession>A0A3D9ZWN7</accession>
<evidence type="ECO:0000313" key="3">
    <source>
        <dbReference type="Proteomes" id="UP000256913"/>
    </source>
</evidence>
<dbReference type="EMBL" id="QUMQ01000001">
    <property type="protein sequence ID" value="REG01440.1"/>
    <property type="molecule type" value="Genomic_DNA"/>
</dbReference>
<feature type="transmembrane region" description="Helical" evidence="1">
    <location>
        <begin position="42"/>
        <end position="64"/>
    </location>
</feature>
<keyword evidence="1" id="KW-1133">Transmembrane helix</keyword>
<evidence type="ECO:0000256" key="1">
    <source>
        <dbReference type="SAM" id="Phobius"/>
    </source>
</evidence>
<proteinExistence type="predicted"/>
<keyword evidence="1" id="KW-0472">Membrane</keyword>
<dbReference type="Proteomes" id="UP000256913">
    <property type="component" value="Unassembled WGS sequence"/>
</dbReference>
<comment type="caution">
    <text evidence="2">The sequence shown here is derived from an EMBL/GenBank/DDBJ whole genome shotgun (WGS) entry which is preliminary data.</text>
</comment>
<sequence length="70" mass="7576">MIRARALLRLPRYLLWLTALSMAGVFVAMLGGDPDHRLGGPVLYFAGLSVCGGLLVLSILLLLVRRRGAD</sequence>
<evidence type="ECO:0000313" key="2">
    <source>
        <dbReference type="EMBL" id="REG01440.1"/>
    </source>
</evidence>